<evidence type="ECO:0000313" key="2">
    <source>
        <dbReference type="EMBL" id="RCV15534.1"/>
    </source>
</evidence>
<feature type="compositionally biased region" description="Low complexity" evidence="1">
    <location>
        <begin position="27"/>
        <end position="36"/>
    </location>
</feature>
<reference evidence="2" key="2">
    <citation type="submission" date="2015-07" db="EMBL/GenBank/DDBJ databases">
        <authorList>
            <person name="Noorani M."/>
        </authorList>
    </citation>
    <scope>NUCLEOTIDE SEQUENCE</scope>
    <source>
        <strain evidence="2">Yugu1</strain>
    </source>
</reference>
<accession>A0A368QCH8</accession>
<name>A0A368QCH8_SETIT</name>
<feature type="region of interest" description="Disordered" evidence="1">
    <location>
        <begin position="1"/>
        <end position="70"/>
    </location>
</feature>
<proteinExistence type="predicted"/>
<feature type="compositionally biased region" description="Polar residues" evidence="1">
    <location>
        <begin position="39"/>
        <end position="69"/>
    </location>
</feature>
<dbReference type="EMBL" id="CM003530">
    <property type="protein sequence ID" value="RCV15534.1"/>
    <property type="molecule type" value="Genomic_DNA"/>
</dbReference>
<reference evidence="2" key="1">
    <citation type="journal article" date="2012" name="Nat. Biotechnol.">
        <title>Reference genome sequence of the model plant Setaria.</title>
        <authorList>
            <person name="Bennetzen J.L."/>
            <person name="Schmutz J."/>
            <person name="Wang H."/>
            <person name="Percifield R."/>
            <person name="Hawkins J."/>
            <person name="Pontaroli A.C."/>
            <person name="Estep M."/>
            <person name="Feng L."/>
            <person name="Vaughn J.N."/>
            <person name="Grimwood J."/>
            <person name="Jenkins J."/>
            <person name="Barry K."/>
            <person name="Lindquist E."/>
            <person name="Hellsten U."/>
            <person name="Deshpande S."/>
            <person name="Wang X."/>
            <person name="Wu X."/>
            <person name="Mitros T."/>
            <person name="Triplett J."/>
            <person name="Yang X."/>
            <person name="Ye C.Y."/>
            <person name="Mauro-Herrera M."/>
            <person name="Wang L."/>
            <person name="Li P."/>
            <person name="Sharma M."/>
            <person name="Sharma R."/>
            <person name="Ronald P.C."/>
            <person name="Panaud O."/>
            <person name="Kellogg E.A."/>
            <person name="Brutnell T.P."/>
            <person name="Doust A.N."/>
            <person name="Tuskan G.A."/>
            <person name="Rokhsar D."/>
            <person name="Devos K.M."/>
        </authorList>
    </citation>
    <scope>NUCLEOTIDE SEQUENCE [LARGE SCALE GENOMIC DNA]</scope>
    <source>
        <strain evidence="2">Yugu1</strain>
    </source>
</reference>
<dbReference type="AlphaFoldDB" id="A0A368QCH8"/>
<sequence>MAAAPRPFLHEPAASLPPKRRCGHSVAASQPCAAAAPTSVLSPPQTQHGSGSRQHEPSSNSSPRSTAATGINLASAHTQVPLVCLLALLLSLHLRPCSTPPSQICTAAHGALPCVRPPPATTPVRNRIAPLPRTMLPPLPLPYHQLHHPP</sequence>
<organism evidence="2">
    <name type="scientific">Setaria italica</name>
    <name type="common">Foxtail millet</name>
    <name type="synonym">Panicum italicum</name>
    <dbReference type="NCBI Taxonomy" id="4555"/>
    <lineage>
        <taxon>Eukaryota</taxon>
        <taxon>Viridiplantae</taxon>
        <taxon>Streptophyta</taxon>
        <taxon>Embryophyta</taxon>
        <taxon>Tracheophyta</taxon>
        <taxon>Spermatophyta</taxon>
        <taxon>Magnoliopsida</taxon>
        <taxon>Liliopsida</taxon>
        <taxon>Poales</taxon>
        <taxon>Poaceae</taxon>
        <taxon>PACMAD clade</taxon>
        <taxon>Panicoideae</taxon>
        <taxon>Panicodae</taxon>
        <taxon>Paniceae</taxon>
        <taxon>Cenchrinae</taxon>
        <taxon>Setaria</taxon>
    </lineage>
</organism>
<gene>
    <name evidence="2" type="ORF">SETIT_3G063600v2</name>
</gene>
<protein>
    <submittedName>
        <fullName evidence="2">Uncharacterized protein</fullName>
    </submittedName>
</protein>
<evidence type="ECO:0000256" key="1">
    <source>
        <dbReference type="SAM" id="MobiDB-lite"/>
    </source>
</evidence>